<keyword evidence="4" id="KW-1185">Reference proteome</keyword>
<feature type="signal peptide" evidence="2">
    <location>
        <begin position="1"/>
        <end position="23"/>
    </location>
</feature>
<proteinExistence type="predicted"/>
<gene>
    <name evidence="3" type="ORF">C9I28_06280</name>
</gene>
<feature type="chain" id="PRO_5015325258" evidence="2">
    <location>
        <begin position="24"/>
        <end position="339"/>
    </location>
</feature>
<protein>
    <submittedName>
        <fullName evidence="3">DUF1176 domain-containing protein</fullName>
    </submittedName>
</protein>
<evidence type="ECO:0000256" key="2">
    <source>
        <dbReference type="SAM" id="SignalP"/>
    </source>
</evidence>
<evidence type="ECO:0000256" key="1">
    <source>
        <dbReference type="SAM" id="MobiDB-lite"/>
    </source>
</evidence>
<dbReference type="Pfam" id="PF06674">
    <property type="entry name" value="DUF1176"/>
    <property type="match status" value="1"/>
</dbReference>
<reference evidence="3 4" key="1">
    <citation type="submission" date="2018-03" db="EMBL/GenBank/DDBJ databases">
        <title>Massilia armeniaca sp. nov., isolated from desert soil.</title>
        <authorList>
            <person name="Huang H."/>
            <person name="Ren M."/>
        </authorList>
    </citation>
    <scope>NUCLEOTIDE SEQUENCE [LARGE SCALE GENOMIC DNA]</scope>
    <source>
        <strain evidence="3 4">ZMN-3</strain>
    </source>
</reference>
<dbReference type="EMBL" id="CP028324">
    <property type="protein sequence ID" value="AVR95369.1"/>
    <property type="molecule type" value="Genomic_DNA"/>
</dbReference>
<keyword evidence="2" id="KW-0732">Signal</keyword>
<dbReference type="AlphaFoldDB" id="A0A2R4C6Y3"/>
<dbReference type="KEGG" id="masz:C9I28_06280"/>
<evidence type="ECO:0000313" key="3">
    <source>
        <dbReference type="EMBL" id="AVR95369.1"/>
    </source>
</evidence>
<dbReference type="Proteomes" id="UP000240505">
    <property type="component" value="Chromosome"/>
</dbReference>
<feature type="region of interest" description="Disordered" evidence="1">
    <location>
        <begin position="164"/>
        <end position="186"/>
    </location>
</feature>
<sequence>MTLWRRPAMILAALGAAAATAAAAPYRLNFEHRHWQLMCDNTRTCRALGYNAPDSASAAVALFLTRKAGPDQPVRAELFINEPDTGLTGPGRLTIGGQDAGTVTLAGEPATAVLSSAQADALLRALPGKDGKLMLTHGQRRWTVSDAGAAAMLLKMDEVQDRLGTPGAASRKGDRPESTVTPAPPAPVVLARPLPLLAFPPVPQMAALAAALRQDPLVANCEGLARGPHQQLQVGPLGAGKLLAEAVCDTRSRVTVRAYWIVNATPPYAPKLVADDVTELRDRMLYSVSASEQCGTGTVRAWDGRDFVVTSSWISGQCGRGFPHWTWQLPTFQATVRRQ</sequence>
<accession>A0A2R4C6Y3</accession>
<name>A0A2R4C6Y3_9BURK</name>
<dbReference type="InterPro" id="IPR009560">
    <property type="entry name" value="DUF1176"/>
</dbReference>
<evidence type="ECO:0000313" key="4">
    <source>
        <dbReference type="Proteomes" id="UP000240505"/>
    </source>
</evidence>
<organism evidence="3 4">
    <name type="scientific">Pseudoduganella armeniaca</name>
    <dbReference type="NCBI Taxonomy" id="2072590"/>
    <lineage>
        <taxon>Bacteria</taxon>
        <taxon>Pseudomonadati</taxon>
        <taxon>Pseudomonadota</taxon>
        <taxon>Betaproteobacteria</taxon>
        <taxon>Burkholderiales</taxon>
        <taxon>Oxalobacteraceae</taxon>
        <taxon>Telluria group</taxon>
        <taxon>Pseudoduganella</taxon>
    </lineage>
</organism>